<dbReference type="Gramene" id="MELO3C019059.2.1">
    <property type="protein sequence ID" value="MELO3C019059.2.1"/>
    <property type="gene ID" value="MELO3C019059.2"/>
</dbReference>
<protein>
    <submittedName>
        <fullName evidence="2">Uncharacterized protein</fullName>
    </submittedName>
</protein>
<name>A0A9I9DIY3_CUCME</name>
<sequence>MKGAADNVGCRRRNLKGRRKGSQRKKLMSRRKGCGKRKKLVAVLVRLPMGRGLVKKEDWVCVGLPAKKTGVAGGRRSSEL</sequence>
<feature type="region of interest" description="Disordered" evidence="1">
    <location>
        <begin position="1"/>
        <end position="34"/>
    </location>
</feature>
<reference evidence="2" key="1">
    <citation type="submission" date="2023-03" db="UniProtKB">
        <authorList>
            <consortium name="EnsemblPlants"/>
        </authorList>
    </citation>
    <scope>IDENTIFICATION</scope>
</reference>
<feature type="compositionally biased region" description="Basic residues" evidence="1">
    <location>
        <begin position="10"/>
        <end position="34"/>
    </location>
</feature>
<evidence type="ECO:0000313" key="2">
    <source>
        <dbReference type="EnsemblPlants" id="MELO3C019059.2.1"/>
    </source>
</evidence>
<proteinExistence type="predicted"/>
<accession>A0A9I9DIY3</accession>
<dbReference type="EnsemblPlants" id="MELO3C019059.2.1">
    <property type="protein sequence ID" value="MELO3C019059.2.1"/>
    <property type="gene ID" value="MELO3C019059.2"/>
</dbReference>
<dbReference type="AlphaFoldDB" id="A0A9I9DIY3"/>
<evidence type="ECO:0000256" key="1">
    <source>
        <dbReference type="SAM" id="MobiDB-lite"/>
    </source>
</evidence>
<organism evidence="2">
    <name type="scientific">Cucumis melo</name>
    <name type="common">Muskmelon</name>
    <dbReference type="NCBI Taxonomy" id="3656"/>
    <lineage>
        <taxon>Eukaryota</taxon>
        <taxon>Viridiplantae</taxon>
        <taxon>Streptophyta</taxon>
        <taxon>Embryophyta</taxon>
        <taxon>Tracheophyta</taxon>
        <taxon>Spermatophyta</taxon>
        <taxon>Magnoliopsida</taxon>
        <taxon>eudicotyledons</taxon>
        <taxon>Gunneridae</taxon>
        <taxon>Pentapetalae</taxon>
        <taxon>rosids</taxon>
        <taxon>fabids</taxon>
        <taxon>Cucurbitales</taxon>
        <taxon>Cucurbitaceae</taxon>
        <taxon>Benincaseae</taxon>
        <taxon>Cucumis</taxon>
    </lineage>
</organism>